<feature type="binding site" evidence="7">
    <location>
        <position position="28"/>
    </location>
    <ligand>
        <name>UDP-N-acetyl-alpha-D-muramoyl-L-alanyl-D-glutamate</name>
        <dbReference type="ChEBI" id="CHEBI:83900"/>
    </ligand>
</feature>
<keyword evidence="3 7" id="KW-0133">Cell shape</keyword>
<dbReference type="GO" id="GO:0009252">
    <property type="term" value="P:peptidoglycan biosynthetic process"/>
    <property type="evidence" value="ECO:0007669"/>
    <property type="project" value="UniProtKB-UniRule"/>
</dbReference>
<comment type="subcellular location">
    <subcellularLocation>
        <location evidence="7 8">Cytoplasm</location>
    </subcellularLocation>
</comment>
<dbReference type="InterPro" id="IPR036615">
    <property type="entry name" value="Mur_ligase_C_dom_sf"/>
</dbReference>
<evidence type="ECO:0000256" key="7">
    <source>
        <dbReference type="HAMAP-Rule" id="MF_00208"/>
    </source>
</evidence>
<comment type="similarity">
    <text evidence="1 7">Belongs to the MurCDEF family. MurE subfamily.</text>
</comment>
<gene>
    <name evidence="7" type="primary">murE</name>
    <name evidence="12" type="ORF">SAMN04488568_10974</name>
</gene>
<comment type="catalytic activity">
    <reaction evidence="7">
        <text>UDP-N-acetyl-alpha-D-muramoyl-L-alanyl-D-glutamate + meso-2,6-diaminopimelate + ATP = UDP-N-acetyl-alpha-D-muramoyl-L-alanyl-gamma-D-glutamyl-meso-2,6-diaminopimelate + ADP + phosphate + H(+)</text>
        <dbReference type="Rhea" id="RHEA:23676"/>
        <dbReference type="ChEBI" id="CHEBI:15378"/>
        <dbReference type="ChEBI" id="CHEBI:30616"/>
        <dbReference type="ChEBI" id="CHEBI:43474"/>
        <dbReference type="ChEBI" id="CHEBI:57791"/>
        <dbReference type="ChEBI" id="CHEBI:83900"/>
        <dbReference type="ChEBI" id="CHEBI:83905"/>
        <dbReference type="ChEBI" id="CHEBI:456216"/>
        <dbReference type="EC" id="6.3.2.13"/>
    </reaction>
</comment>
<keyword evidence="7" id="KW-0547">Nucleotide-binding</keyword>
<keyword evidence="6 7" id="KW-0961">Cell wall biogenesis/degradation</keyword>
<dbReference type="UniPathway" id="UPA00219"/>
<evidence type="ECO:0000313" key="13">
    <source>
        <dbReference type="Proteomes" id="UP000199759"/>
    </source>
</evidence>
<feature type="binding site" evidence="7">
    <location>
        <begin position="147"/>
        <end position="148"/>
    </location>
    <ligand>
        <name>UDP-N-acetyl-alpha-D-muramoyl-L-alanyl-D-glutamate</name>
        <dbReference type="ChEBI" id="CHEBI:83900"/>
    </ligand>
</feature>
<dbReference type="PANTHER" id="PTHR23135">
    <property type="entry name" value="MUR LIGASE FAMILY MEMBER"/>
    <property type="match status" value="1"/>
</dbReference>
<dbReference type="NCBIfam" id="NF001124">
    <property type="entry name" value="PRK00139.1-2"/>
    <property type="match status" value="1"/>
</dbReference>
<dbReference type="SUPFAM" id="SSF53623">
    <property type="entry name" value="MurD-like peptide ligases, catalytic domain"/>
    <property type="match status" value="1"/>
</dbReference>
<reference evidence="12 13" key="1">
    <citation type="submission" date="2016-10" db="EMBL/GenBank/DDBJ databases">
        <authorList>
            <person name="de Groot N.N."/>
        </authorList>
    </citation>
    <scope>NUCLEOTIDE SEQUENCE [LARGE SCALE GENOMIC DNA]</scope>
    <source>
        <strain evidence="12 13">DSM 16077</strain>
    </source>
</reference>
<comment type="function">
    <text evidence="7">Catalyzes the addition of meso-diaminopimelic acid to the nucleotide precursor UDP-N-acetylmuramoyl-L-alanyl-D-glutamate (UMAG) in the biosynthesis of bacterial cell-wall peptidoglycan.</text>
</comment>
<dbReference type="GO" id="GO:0000287">
    <property type="term" value="F:magnesium ion binding"/>
    <property type="evidence" value="ECO:0007669"/>
    <property type="project" value="UniProtKB-UniRule"/>
</dbReference>
<feature type="binding site" evidence="7">
    <location>
        <position position="26"/>
    </location>
    <ligand>
        <name>UDP-N-acetyl-alpha-D-muramoyl-L-alanyl-D-glutamate</name>
        <dbReference type="ChEBI" id="CHEBI:83900"/>
    </ligand>
</feature>
<dbReference type="GO" id="GO:0051301">
    <property type="term" value="P:cell division"/>
    <property type="evidence" value="ECO:0007669"/>
    <property type="project" value="UniProtKB-KW"/>
</dbReference>
<feature type="binding site" evidence="7">
    <location>
        <position position="454"/>
    </location>
    <ligand>
        <name>meso-2,6-diaminopimelate</name>
        <dbReference type="ChEBI" id="CHEBI:57791"/>
    </ligand>
</feature>
<dbReference type="AlphaFoldDB" id="A0A1G9SEI9"/>
<keyword evidence="7" id="KW-0963">Cytoplasm</keyword>
<dbReference type="OrthoDB" id="9800958at2"/>
<dbReference type="SUPFAM" id="SSF53244">
    <property type="entry name" value="MurD-like peptide ligases, peptide-binding domain"/>
    <property type="match status" value="1"/>
</dbReference>
<keyword evidence="4 7" id="KW-0573">Peptidoglycan synthesis</keyword>
<dbReference type="Proteomes" id="UP000199759">
    <property type="component" value="Unassembled WGS sequence"/>
</dbReference>
<evidence type="ECO:0000256" key="1">
    <source>
        <dbReference type="ARBA" id="ARBA00005898"/>
    </source>
</evidence>
<dbReference type="InterPro" id="IPR035911">
    <property type="entry name" value="MurE/MurF_N"/>
</dbReference>
<feature type="modified residue" description="N6-carboxylysine" evidence="7">
    <location>
        <position position="214"/>
    </location>
</feature>
<evidence type="ECO:0000256" key="3">
    <source>
        <dbReference type="ARBA" id="ARBA00022960"/>
    </source>
</evidence>
<dbReference type="SUPFAM" id="SSF63418">
    <property type="entry name" value="MurE/MurF N-terminal domain"/>
    <property type="match status" value="1"/>
</dbReference>
<dbReference type="NCBIfam" id="NF001126">
    <property type="entry name" value="PRK00139.1-4"/>
    <property type="match status" value="1"/>
</dbReference>
<dbReference type="GO" id="GO:0005737">
    <property type="term" value="C:cytoplasm"/>
    <property type="evidence" value="ECO:0007669"/>
    <property type="project" value="UniProtKB-SubCell"/>
</dbReference>
<sequence>MTLSELLTPGHATPAIDQIEIAGLTLDSRAVKPGFLFAALPGVKLHGSAFAPQAVAQGAVAILSDQAIAGLDVPVIIVDDAAAELAAMAARFYPRQPEHIVAITGTNGKSSTVEFLRQIWAAAGIDGASLGTLGVARGASLETTGYTTPDAVALHHALDALAADGVTHLAMEASSHGLKQRRMDGARLTIGAFTNLTQDHLDYHPDFDDYFASKALLFTERLPDGALAVINVDSEWGERMAGLARARGLKLTTIGWRGSDLQIREITPRPASQDVVFAWRGVEHQVEVPLVGEFQILNALGAAAIALVEGVALNIVLKTLGQLGGVPGRLEKVGETEAAAPVLVDYAHTPDGLDKLLRSARPHTRGRIILVFGCGGDRDATKRVKMGEIAARQADHVIVTDDNPRSEDAALIRAAILDGCPDAEEIADRAAAIARGVALLQPGDCLLLAGKGHETGQTIAGIVHPFDDREEGRKALLGRKAYLRQEGEDA</sequence>
<feature type="domain" description="Mur ligase C-terminal" evidence="10">
    <location>
        <begin position="328"/>
        <end position="452"/>
    </location>
</feature>
<evidence type="ECO:0000256" key="4">
    <source>
        <dbReference type="ARBA" id="ARBA00022984"/>
    </source>
</evidence>
<dbReference type="Gene3D" id="3.40.1190.10">
    <property type="entry name" value="Mur-like, catalytic domain"/>
    <property type="match status" value="1"/>
</dbReference>
<dbReference type="NCBIfam" id="TIGR01085">
    <property type="entry name" value="murE"/>
    <property type="match status" value="1"/>
</dbReference>
<dbReference type="GO" id="GO:0008360">
    <property type="term" value="P:regulation of cell shape"/>
    <property type="evidence" value="ECO:0007669"/>
    <property type="project" value="UniProtKB-KW"/>
</dbReference>
<dbReference type="Gene3D" id="3.40.1390.10">
    <property type="entry name" value="MurE/MurF, N-terminal domain"/>
    <property type="match status" value="1"/>
</dbReference>
<dbReference type="EMBL" id="FNHG01000009">
    <property type="protein sequence ID" value="SDM33801.1"/>
    <property type="molecule type" value="Genomic_DNA"/>
</dbReference>
<accession>A0A1G9SEI9</accession>
<evidence type="ECO:0000256" key="5">
    <source>
        <dbReference type="ARBA" id="ARBA00023306"/>
    </source>
</evidence>
<feature type="short sequence motif" description="Meso-diaminopimelate recognition motif" evidence="7">
    <location>
        <begin position="402"/>
        <end position="405"/>
    </location>
</feature>
<dbReference type="GO" id="GO:0008765">
    <property type="term" value="F:UDP-N-acetylmuramoylalanyl-D-glutamate-2,6-diaminopimelate ligase activity"/>
    <property type="evidence" value="ECO:0007669"/>
    <property type="project" value="UniProtKB-UniRule"/>
</dbReference>
<evidence type="ECO:0000256" key="8">
    <source>
        <dbReference type="RuleBase" id="RU004135"/>
    </source>
</evidence>
<feature type="domain" description="Mur ligase central" evidence="11">
    <location>
        <begin position="103"/>
        <end position="306"/>
    </location>
</feature>
<evidence type="ECO:0000259" key="11">
    <source>
        <dbReference type="Pfam" id="PF08245"/>
    </source>
</evidence>
<evidence type="ECO:0000259" key="9">
    <source>
        <dbReference type="Pfam" id="PF01225"/>
    </source>
</evidence>
<feature type="domain" description="Mur ligase N-terminal catalytic" evidence="9">
    <location>
        <begin position="20"/>
        <end position="93"/>
    </location>
</feature>
<keyword evidence="7" id="KW-0067">ATP-binding</keyword>
<comment type="caution">
    <text evidence="7">Lacks conserved residue(s) required for the propagation of feature annotation.</text>
</comment>
<keyword evidence="5 7" id="KW-0131">Cell cycle</keyword>
<dbReference type="GO" id="GO:0071555">
    <property type="term" value="P:cell wall organization"/>
    <property type="evidence" value="ECO:0007669"/>
    <property type="project" value="UniProtKB-KW"/>
</dbReference>
<organism evidence="12 13">
    <name type="scientific">Maricaulis salignorans</name>
    <dbReference type="NCBI Taxonomy" id="144026"/>
    <lineage>
        <taxon>Bacteria</taxon>
        <taxon>Pseudomonadati</taxon>
        <taxon>Pseudomonadota</taxon>
        <taxon>Alphaproteobacteria</taxon>
        <taxon>Maricaulales</taxon>
        <taxon>Maricaulaceae</taxon>
        <taxon>Maricaulis</taxon>
    </lineage>
</organism>
<keyword evidence="7" id="KW-0460">Magnesium</keyword>
<comment type="PTM">
    <text evidence="7">Carboxylation is probably crucial for Mg(2+) binding and, consequently, for the gamma-phosphate positioning of ATP.</text>
</comment>
<comment type="pathway">
    <text evidence="7 8">Cell wall biogenesis; peptidoglycan biosynthesis.</text>
</comment>
<evidence type="ECO:0000259" key="10">
    <source>
        <dbReference type="Pfam" id="PF02875"/>
    </source>
</evidence>
<dbReference type="InterPro" id="IPR036565">
    <property type="entry name" value="Mur-like_cat_sf"/>
</dbReference>
<evidence type="ECO:0000256" key="6">
    <source>
        <dbReference type="ARBA" id="ARBA00023316"/>
    </source>
</evidence>
<feature type="binding site" evidence="7">
    <location>
        <position position="450"/>
    </location>
    <ligand>
        <name>meso-2,6-diaminopimelate</name>
        <dbReference type="ChEBI" id="CHEBI:57791"/>
    </ligand>
</feature>
<dbReference type="InterPro" id="IPR013221">
    <property type="entry name" value="Mur_ligase_cen"/>
</dbReference>
<dbReference type="InterPro" id="IPR005761">
    <property type="entry name" value="UDP-N-AcMur-Glu-dNH2Pim_ligase"/>
</dbReference>
<feature type="binding site" evidence="7">
    <location>
        <position position="180"/>
    </location>
    <ligand>
        <name>UDP-N-acetyl-alpha-D-muramoyl-L-alanyl-D-glutamate</name>
        <dbReference type="ChEBI" id="CHEBI:83900"/>
    </ligand>
</feature>
<feature type="binding site" evidence="7">
    <location>
        <position position="182"/>
    </location>
    <ligand>
        <name>UDP-N-acetyl-alpha-D-muramoyl-L-alanyl-D-glutamate</name>
        <dbReference type="ChEBI" id="CHEBI:83900"/>
    </ligand>
</feature>
<dbReference type="Pfam" id="PF01225">
    <property type="entry name" value="Mur_ligase"/>
    <property type="match status" value="1"/>
</dbReference>
<dbReference type="Pfam" id="PF08245">
    <property type="entry name" value="Mur_ligase_M"/>
    <property type="match status" value="1"/>
</dbReference>
<feature type="binding site" evidence="7">
    <location>
        <position position="378"/>
    </location>
    <ligand>
        <name>meso-2,6-diaminopimelate</name>
        <dbReference type="ChEBI" id="CHEBI:57791"/>
    </ligand>
</feature>
<keyword evidence="2 7" id="KW-0132">Cell division</keyword>
<dbReference type="STRING" id="144026.SAMN04488568_10974"/>
<keyword evidence="7 12" id="KW-0436">Ligase</keyword>
<evidence type="ECO:0000256" key="2">
    <source>
        <dbReference type="ARBA" id="ARBA00022618"/>
    </source>
</evidence>
<dbReference type="GO" id="GO:0005524">
    <property type="term" value="F:ATP binding"/>
    <property type="evidence" value="ECO:0007669"/>
    <property type="project" value="UniProtKB-UniRule"/>
</dbReference>
<feature type="binding site" evidence="7">
    <location>
        <position position="174"/>
    </location>
    <ligand>
        <name>UDP-N-acetyl-alpha-D-muramoyl-L-alanyl-D-glutamate</name>
        <dbReference type="ChEBI" id="CHEBI:83900"/>
    </ligand>
</feature>
<dbReference type="HAMAP" id="MF_00208">
    <property type="entry name" value="MurE"/>
    <property type="match status" value="1"/>
</dbReference>
<feature type="binding site" evidence="7">
    <location>
        <begin position="402"/>
        <end position="405"/>
    </location>
    <ligand>
        <name>meso-2,6-diaminopimelate</name>
        <dbReference type="ChEBI" id="CHEBI:57791"/>
    </ligand>
</feature>
<dbReference type="InterPro" id="IPR000713">
    <property type="entry name" value="Mur_ligase_N"/>
</dbReference>
<dbReference type="Pfam" id="PF02875">
    <property type="entry name" value="Mur_ligase_C"/>
    <property type="match status" value="1"/>
</dbReference>
<keyword evidence="13" id="KW-1185">Reference proteome</keyword>
<dbReference type="RefSeq" id="WP_091769802.1">
    <property type="nucleotide sequence ID" value="NZ_FNHG01000009.1"/>
</dbReference>
<comment type="cofactor">
    <cofactor evidence="7">
        <name>Mg(2+)</name>
        <dbReference type="ChEBI" id="CHEBI:18420"/>
    </cofactor>
</comment>
<dbReference type="PANTHER" id="PTHR23135:SF4">
    <property type="entry name" value="UDP-N-ACETYLMURAMOYL-L-ALANYL-D-GLUTAMATE--2,6-DIAMINOPIMELATE LIGASE MURE HOMOLOG, CHLOROPLASTIC"/>
    <property type="match status" value="1"/>
</dbReference>
<evidence type="ECO:0000313" key="12">
    <source>
        <dbReference type="EMBL" id="SDM33801.1"/>
    </source>
</evidence>
<name>A0A1G9SEI9_9PROT</name>
<feature type="binding site" evidence="7">
    <location>
        <begin position="105"/>
        <end position="111"/>
    </location>
    <ligand>
        <name>ATP</name>
        <dbReference type="ChEBI" id="CHEBI:30616"/>
    </ligand>
</feature>
<dbReference type="InterPro" id="IPR004101">
    <property type="entry name" value="Mur_ligase_C"/>
</dbReference>
<protein>
    <recommendedName>
        <fullName evidence="7">UDP-N-acetylmuramoyl-L-alanyl-D-glutamate--2,6-diaminopimelate ligase</fullName>
        <ecNumber evidence="7">6.3.2.13</ecNumber>
    </recommendedName>
    <alternativeName>
        <fullName evidence="7">Meso-A2pm-adding enzyme</fullName>
    </alternativeName>
    <alternativeName>
        <fullName evidence="7">Meso-diaminopimelate-adding enzyme</fullName>
    </alternativeName>
    <alternativeName>
        <fullName evidence="7">UDP-MurNAc-L-Ala-D-Glu:meso-diaminopimelate ligase</fullName>
    </alternativeName>
    <alternativeName>
        <fullName evidence="7">UDP-MurNAc-tripeptide synthetase</fullName>
    </alternativeName>
    <alternativeName>
        <fullName evidence="7">UDP-N-acetylmuramyl-tripeptide synthetase</fullName>
    </alternativeName>
</protein>
<dbReference type="Gene3D" id="3.90.190.20">
    <property type="entry name" value="Mur ligase, C-terminal domain"/>
    <property type="match status" value="1"/>
</dbReference>
<proteinExistence type="inferred from homology"/>
<dbReference type="EC" id="6.3.2.13" evidence="7"/>